<accession>X1C5P6</accession>
<dbReference type="PANTHER" id="PTHR39209:SF2">
    <property type="entry name" value="CYTOPLASMIC PROTEIN"/>
    <property type="match status" value="1"/>
</dbReference>
<dbReference type="InterPro" id="IPR005146">
    <property type="entry name" value="B3/B4_tRNA-bd"/>
</dbReference>
<dbReference type="AlphaFoldDB" id="X1C5P6"/>
<proteinExistence type="predicted"/>
<feature type="domain" description="B3/B4 tRNA-binding" evidence="1">
    <location>
        <begin position="6"/>
        <end position="75"/>
    </location>
</feature>
<reference evidence="2" key="1">
    <citation type="journal article" date="2014" name="Front. Microbiol.">
        <title>High frequency of phylogenetically diverse reductive dehalogenase-homologous genes in deep subseafloor sedimentary metagenomes.</title>
        <authorList>
            <person name="Kawai M."/>
            <person name="Futagami T."/>
            <person name="Toyoda A."/>
            <person name="Takaki Y."/>
            <person name="Nishi S."/>
            <person name="Hori S."/>
            <person name="Arai W."/>
            <person name="Tsubouchi T."/>
            <person name="Morono Y."/>
            <person name="Uchiyama I."/>
            <person name="Ito T."/>
            <person name="Fujiyama A."/>
            <person name="Inagaki F."/>
            <person name="Takami H."/>
        </authorList>
    </citation>
    <scope>NUCLEOTIDE SEQUENCE</scope>
    <source>
        <strain evidence="2">Expedition CK06-06</strain>
    </source>
</reference>
<dbReference type="GO" id="GO:0003723">
    <property type="term" value="F:RNA binding"/>
    <property type="evidence" value="ECO:0007669"/>
    <property type="project" value="InterPro"/>
</dbReference>
<evidence type="ECO:0000313" key="2">
    <source>
        <dbReference type="EMBL" id="GAH02682.1"/>
    </source>
</evidence>
<dbReference type="Gene3D" id="3.50.40.10">
    <property type="entry name" value="Phenylalanyl-trna Synthetase, Chain B, domain 3"/>
    <property type="match status" value="1"/>
</dbReference>
<dbReference type="InterPro" id="IPR020825">
    <property type="entry name" value="Phe-tRNA_synthase-like_B3/B4"/>
</dbReference>
<organism evidence="2">
    <name type="scientific">marine sediment metagenome</name>
    <dbReference type="NCBI Taxonomy" id="412755"/>
    <lineage>
        <taxon>unclassified sequences</taxon>
        <taxon>metagenomes</taxon>
        <taxon>ecological metagenomes</taxon>
    </lineage>
</organism>
<evidence type="ECO:0000259" key="1">
    <source>
        <dbReference type="Pfam" id="PF03483"/>
    </source>
</evidence>
<comment type="caution">
    <text evidence="2">The sequence shown here is derived from an EMBL/GenBank/DDBJ whole genome shotgun (WGS) entry which is preliminary data.</text>
</comment>
<protein>
    <recommendedName>
        <fullName evidence="1">B3/B4 tRNA-binding domain-containing protein</fullName>
    </recommendedName>
</protein>
<dbReference type="EMBL" id="BART01026923">
    <property type="protein sequence ID" value="GAH02682.1"/>
    <property type="molecule type" value="Genomic_DNA"/>
</dbReference>
<dbReference type="SUPFAM" id="SSF56037">
    <property type="entry name" value="PheT/TilS domain"/>
    <property type="match status" value="1"/>
</dbReference>
<sequence length="83" mass="9381">ILGDKNIPQISNIVDAYNWVSIETLIPIGAYDFDVLTYPMTVRYSKENEQFVQLGGNVISLKGKEIILVDASNRVIFQYLTTI</sequence>
<gene>
    <name evidence="2" type="ORF">S01H4_47869</name>
</gene>
<dbReference type="PANTHER" id="PTHR39209">
    <property type="match status" value="1"/>
</dbReference>
<name>X1C5P6_9ZZZZ</name>
<dbReference type="Pfam" id="PF03483">
    <property type="entry name" value="B3_4"/>
    <property type="match status" value="1"/>
</dbReference>
<dbReference type="GO" id="GO:0004826">
    <property type="term" value="F:phenylalanine-tRNA ligase activity"/>
    <property type="evidence" value="ECO:0007669"/>
    <property type="project" value="InterPro"/>
</dbReference>
<feature type="non-terminal residue" evidence="2">
    <location>
        <position position="1"/>
    </location>
</feature>